<name>A0ABP7IVU8_9ACTN</name>
<gene>
    <name evidence="2" type="ORF">GCM10022403_071960</name>
</gene>
<proteinExistence type="predicted"/>
<sequence length="82" mass="8996">MASIELALQTVAARYAAGSDDIADGGDTATGEVYCLAHHLKDGQVLVTVIRYQDNYSRQDGEWRLDDRTVITDWQHTDAVAA</sequence>
<dbReference type="EMBL" id="BAABDE010000028">
    <property type="protein sequence ID" value="GAA3828298.1"/>
    <property type="molecule type" value="Genomic_DNA"/>
</dbReference>
<feature type="domain" description="SnoaL-like" evidence="1">
    <location>
        <begin position="25"/>
        <end position="69"/>
    </location>
</feature>
<dbReference type="InterPro" id="IPR032710">
    <property type="entry name" value="NTF2-like_dom_sf"/>
</dbReference>
<dbReference type="SUPFAM" id="SSF54427">
    <property type="entry name" value="NTF2-like"/>
    <property type="match status" value="1"/>
</dbReference>
<dbReference type="RefSeq" id="WP_275776352.1">
    <property type="nucleotide sequence ID" value="NZ_BAABDE010000028.1"/>
</dbReference>
<reference evidence="3" key="1">
    <citation type="journal article" date="2019" name="Int. J. Syst. Evol. Microbiol.">
        <title>The Global Catalogue of Microorganisms (GCM) 10K type strain sequencing project: providing services to taxonomists for standard genome sequencing and annotation.</title>
        <authorList>
            <consortium name="The Broad Institute Genomics Platform"/>
            <consortium name="The Broad Institute Genome Sequencing Center for Infectious Disease"/>
            <person name="Wu L."/>
            <person name="Ma J."/>
        </authorList>
    </citation>
    <scope>NUCLEOTIDE SEQUENCE [LARGE SCALE GENOMIC DNA]</scope>
    <source>
        <strain evidence="3">JCM 17138</strain>
    </source>
</reference>
<accession>A0ABP7IVU8</accession>
<dbReference type="Proteomes" id="UP001501009">
    <property type="component" value="Unassembled WGS sequence"/>
</dbReference>
<dbReference type="Gene3D" id="3.10.450.50">
    <property type="match status" value="1"/>
</dbReference>
<evidence type="ECO:0000259" key="1">
    <source>
        <dbReference type="Pfam" id="PF13577"/>
    </source>
</evidence>
<evidence type="ECO:0000313" key="2">
    <source>
        <dbReference type="EMBL" id="GAA3828298.1"/>
    </source>
</evidence>
<evidence type="ECO:0000313" key="3">
    <source>
        <dbReference type="Proteomes" id="UP001501009"/>
    </source>
</evidence>
<keyword evidence="3" id="KW-1185">Reference proteome</keyword>
<organism evidence="2 3">
    <name type="scientific">Streptomyces coacervatus</name>
    <dbReference type="NCBI Taxonomy" id="647381"/>
    <lineage>
        <taxon>Bacteria</taxon>
        <taxon>Bacillati</taxon>
        <taxon>Actinomycetota</taxon>
        <taxon>Actinomycetes</taxon>
        <taxon>Kitasatosporales</taxon>
        <taxon>Streptomycetaceae</taxon>
        <taxon>Streptomyces</taxon>
    </lineage>
</organism>
<comment type="caution">
    <text evidence="2">The sequence shown here is derived from an EMBL/GenBank/DDBJ whole genome shotgun (WGS) entry which is preliminary data.</text>
</comment>
<dbReference type="Pfam" id="PF13577">
    <property type="entry name" value="SnoaL_4"/>
    <property type="match status" value="1"/>
</dbReference>
<protein>
    <recommendedName>
        <fullName evidence="1">SnoaL-like domain-containing protein</fullName>
    </recommendedName>
</protein>
<dbReference type="InterPro" id="IPR037401">
    <property type="entry name" value="SnoaL-like"/>
</dbReference>